<keyword evidence="4 12" id="KW-0227">DNA damage</keyword>
<dbReference type="Gene3D" id="1.10.1670.10">
    <property type="entry name" value="Helix-hairpin-Helix base-excision DNA repair enzymes (C-terminal)"/>
    <property type="match status" value="1"/>
</dbReference>
<accession>A0A833P060</accession>
<dbReference type="GO" id="GO:0019104">
    <property type="term" value="F:DNA N-glycosylase activity"/>
    <property type="evidence" value="ECO:0007669"/>
    <property type="project" value="UniProtKB-UniRule"/>
</dbReference>
<keyword evidence="11 12" id="KW-0326">Glycosidase</keyword>
<dbReference type="PIRSF" id="PIRSF001435">
    <property type="entry name" value="Nth"/>
    <property type="match status" value="1"/>
</dbReference>
<dbReference type="EMBL" id="WPAF01000007">
    <property type="protein sequence ID" value="KAF0134551.1"/>
    <property type="molecule type" value="Genomic_DNA"/>
</dbReference>
<evidence type="ECO:0000256" key="9">
    <source>
        <dbReference type="ARBA" id="ARBA00023204"/>
    </source>
</evidence>
<evidence type="ECO:0000313" key="14">
    <source>
        <dbReference type="EMBL" id="KAF0134551.1"/>
    </source>
</evidence>
<evidence type="ECO:0000256" key="2">
    <source>
        <dbReference type="ARBA" id="ARBA00022485"/>
    </source>
</evidence>
<proteinExistence type="inferred from homology"/>
<evidence type="ECO:0000256" key="7">
    <source>
        <dbReference type="ARBA" id="ARBA00023014"/>
    </source>
</evidence>
<feature type="binding site" evidence="12">
    <location>
        <position position="183"/>
    </location>
    <ligand>
        <name>[4Fe-4S] cluster</name>
        <dbReference type="ChEBI" id="CHEBI:49883"/>
    </ligand>
</feature>
<evidence type="ECO:0000256" key="12">
    <source>
        <dbReference type="HAMAP-Rule" id="MF_00942"/>
    </source>
</evidence>
<dbReference type="HAMAP" id="MF_00942">
    <property type="entry name" value="Nth"/>
    <property type="match status" value="1"/>
</dbReference>
<keyword evidence="2 12" id="KW-0004">4Fe-4S</keyword>
<feature type="binding site" evidence="12">
    <location>
        <position position="190"/>
    </location>
    <ligand>
        <name>[4Fe-4S] cluster</name>
        <dbReference type="ChEBI" id="CHEBI:49883"/>
    </ligand>
</feature>
<keyword evidence="6 12" id="KW-0408">Iron</keyword>
<keyword evidence="10 12" id="KW-0456">Lyase</keyword>
<dbReference type="PROSITE" id="PS00764">
    <property type="entry name" value="ENDONUCLEASE_III_1"/>
    <property type="match status" value="1"/>
</dbReference>
<gene>
    <name evidence="12" type="primary">nth</name>
    <name evidence="14" type="ORF">FD145_569</name>
</gene>
<dbReference type="GO" id="GO:0140078">
    <property type="term" value="F:class I DNA-(apurinic or apyrimidinic site) endonuclease activity"/>
    <property type="evidence" value="ECO:0007669"/>
    <property type="project" value="UniProtKB-EC"/>
</dbReference>
<dbReference type="InterPro" id="IPR011257">
    <property type="entry name" value="DNA_glycosylase"/>
</dbReference>
<evidence type="ECO:0000256" key="3">
    <source>
        <dbReference type="ARBA" id="ARBA00022723"/>
    </source>
</evidence>
<dbReference type="InterPro" id="IPR003651">
    <property type="entry name" value="Endonuclease3_FeS-loop_motif"/>
</dbReference>
<dbReference type="InterPro" id="IPR005759">
    <property type="entry name" value="Nth"/>
</dbReference>
<evidence type="ECO:0000256" key="10">
    <source>
        <dbReference type="ARBA" id="ARBA00023239"/>
    </source>
</evidence>
<dbReference type="Gene3D" id="1.10.340.30">
    <property type="entry name" value="Hypothetical protein, domain 2"/>
    <property type="match status" value="1"/>
</dbReference>
<comment type="similarity">
    <text evidence="1 12">Belongs to the Nth/MutY family.</text>
</comment>
<dbReference type="SMART" id="SM00478">
    <property type="entry name" value="ENDO3c"/>
    <property type="match status" value="1"/>
</dbReference>
<name>A0A833P060_UNCSA</name>
<comment type="catalytic activity">
    <reaction evidence="12">
        <text>2'-deoxyribonucleotide-(2'-deoxyribose 5'-phosphate)-2'-deoxyribonucleotide-DNA = a 3'-end 2'-deoxyribonucleotide-(2,3-dehydro-2,3-deoxyribose 5'-phosphate)-DNA + a 5'-end 5'-phospho-2'-deoxyribonucleoside-DNA + H(+)</text>
        <dbReference type="Rhea" id="RHEA:66592"/>
        <dbReference type="Rhea" id="RHEA-COMP:13180"/>
        <dbReference type="Rhea" id="RHEA-COMP:16897"/>
        <dbReference type="Rhea" id="RHEA-COMP:17067"/>
        <dbReference type="ChEBI" id="CHEBI:15378"/>
        <dbReference type="ChEBI" id="CHEBI:136412"/>
        <dbReference type="ChEBI" id="CHEBI:157695"/>
        <dbReference type="ChEBI" id="CHEBI:167181"/>
        <dbReference type="EC" id="4.2.99.18"/>
    </reaction>
</comment>
<dbReference type="Pfam" id="PF00730">
    <property type="entry name" value="HhH-GPD"/>
    <property type="match status" value="1"/>
</dbReference>
<dbReference type="PANTHER" id="PTHR10359:SF18">
    <property type="entry name" value="ENDONUCLEASE III"/>
    <property type="match status" value="1"/>
</dbReference>
<feature type="domain" description="HhH-GPD" evidence="13">
    <location>
        <begin position="33"/>
        <end position="181"/>
    </location>
</feature>
<comment type="caution">
    <text evidence="14">The sequence shown here is derived from an EMBL/GenBank/DDBJ whole genome shotgun (WGS) entry which is preliminary data.</text>
</comment>
<dbReference type="FunFam" id="1.10.1670.10:FF:000001">
    <property type="entry name" value="Endonuclease III"/>
    <property type="match status" value="1"/>
</dbReference>
<keyword evidence="5 12" id="KW-0378">Hydrolase</keyword>
<dbReference type="FunFam" id="1.10.340.30:FF:000001">
    <property type="entry name" value="Endonuclease III"/>
    <property type="match status" value="1"/>
</dbReference>
<protein>
    <recommendedName>
        <fullName evidence="12">Endonuclease III</fullName>
        <ecNumber evidence="12">4.2.99.18</ecNumber>
    </recommendedName>
    <alternativeName>
        <fullName evidence="12">DNA-(apurinic or apyrimidinic site) lyase</fullName>
    </alternativeName>
</protein>
<comment type="cofactor">
    <cofactor evidence="12">
        <name>[4Fe-4S] cluster</name>
        <dbReference type="ChEBI" id="CHEBI:49883"/>
    </cofactor>
    <text evidence="12">Binds 1 [4Fe-4S] cluster.</text>
</comment>
<dbReference type="GO" id="GO:0046872">
    <property type="term" value="F:metal ion binding"/>
    <property type="evidence" value="ECO:0007669"/>
    <property type="project" value="UniProtKB-KW"/>
</dbReference>
<keyword evidence="14" id="KW-0540">Nuclease</keyword>
<dbReference type="NCBIfam" id="TIGR01083">
    <property type="entry name" value="nth"/>
    <property type="match status" value="1"/>
</dbReference>
<feature type="binding site" evidence="12">
    <location>
        <position position="199"/>
    </location>
    <ligand>
        <name>[4Fe-4S] cluster</name>
        <dbReference type="ChEBI" id="CHEBI:49883"/>
    </ligand>
</feature>
<dbReference type="PANTHER" id="PTHR10359">
    <property type="entry name" value="A/G-SPECIFIC ADENINE GLYCOSYLASE/ENDONUCLEASE III"/>
    <property type="match status" value="1"/>
</dbReference>
<dbReference type="GO" id="GO:0006285">
    <property type="term" value="P:base-excision repair, AP site formation"/>
    <property type="evidence" value="ECO:0007669"/>
    <property type="project" value="TreeGrafter"/>
</dbReference>
<feature type="binding site" evidence="12">
    <location>
        <position position="193"/>
    </location>
    <ligand>
        <name>[4Fe-4S] cluster</name>
        <dbReference type="ChEBI" id="CHEBI:49883"/>
    </ligand>
</feature>
<dbReference type="GO" id="GO:0003677">
    <property type="term" value="F:DNA binding"/>
    <property type="evidence" value="ECO:0007669"/>
    <property type="project" value="UniProtKB-UniRule"/>
</dbReference>
<evidence type="ECO:0000256" key="11">
    <source>
        <dbReference type="ARBA" id="ARBA00023295"/>
    </source>
</evidence>
<evidence type="ECO:0000256" key="1">
    <source>
        <dbReference type="ARBA" id="ARBA00008343"/>
    </source>
</evidence>
<dbReference type="InterPro" id="IPR023170">
    <property type="entry name" value="HhH_base_excis_C"/>
</dbReference>
<comment type="function">
    <text evidence="12">DNA repair enzyme that has both DNA N-glycosylase activity and AP-lyase activity. The DNA N-glycosylase activity releases various damaged pyrimidines from DNA by cleaving the N-glycosidic bond, leaving an AP (apurinic/apyrimidinic) site. The AP-lyase activity cleaves the phosphodiester bond 3' to the AP site by a beta-elimination, leaving a 3'-terminal unsaturated sugar and a product with a terminal 5'-phosphate.</text>
</comment>
<dbReference type="InterPro" id="IPR004035">
    <property type="entry name" value="Endouclease-III_FeS-bd_BS"/>
</dbReference>
<evidence type="ECO:0000256" key="5">
    <source>
        <dbReference type="ARBA" id="ARBA00022801"/>
    </source>
</evidence>
<keyword evidence="3 12" id="KW-0479">Metal-binding</keyword>
<dbReference type="GO" id="GO:0051539">
    <property type="term" value="F:4 iron, 4 sulfur cluster binding"/>
    <property type="evidence" value="ECO:0007669"/>
    <property type="project" value="UniProtKB-UniRule"/>
</dbReference>
<organism evidence="14 15">
    <name type="scientific">Candidatus Saganbacteria bacterium</name>
    <dbReference type="NCBI Taxonomy" id="2575572"/>
    <lineage>
        <taxon>Bacteria</taxon>
        <taxon>Bacillati</taxon>
        <taxon>Saganbacteria</taxon>
    </lineage>
</organism>
<dbReference type="CDD" id="cd00056">
    <property type="entry name" value="ENDO3c"/>
    <property type="match status" value="1"/>
</dbReference>
<evidence type="ECO:0000256" key="4">
    <source>
        <dbReference type="ARBA" id="ARBA00022763"/>
    </source>
</evidence>
<evidence type="ECO:0000313" key="15">
    <source>
        <dbReference type="Proteomes" id="UP000488506"/>
    </source>
</evidence>
<sequence>MNQIFKLLKKFYPNAKIALNYKTPIDLLVATILSAQCTDKRVNIVTEALFKKYKTAKDYADASAKDFEQEIRSTGFFRNKAKSIINSAKIIVEKYHGKVPDSMEELIKFPGVARKTASVVLYNAFNKIEGITVDTHVIRLSQRLGLSKNKNPEKIEQDLMKIIPKPMWGDAAYLLIEHGRNICKAKKPLCPQCGLKNICPFYDSFMNKFYNGTVA</sequence>
<dbReference type="EC" id="4.2.99.18" evidence="12"/>
<evidence type="ECO:0000259" key="13">
    <source>
        <dbReference type="SMART" id="SM00478"/>
    </source>
</evidence>
<dbReference type="Proteomes" id="UP000488506">
    <property type="component" value="Unassembled WGS sequence"/>
</dbReference>
<dbReference type="SUPFAM" id="SSF48150">
    <property type="entry name" value="DNA-glycosylase"/>
    <property type="match status" value="1"/>
</dbReference>
<keyword evidence="14" id="KW-0255">Endonuclease</keyword>
<keyword evidence="9 12" id="KW-0234">DNA repair</keyword>
<dbReference type="SMART" id="SM00525">
    <property type="entry name" value="FES"/>
    <property type="match status" value="1"/>
</dbReference>
<dbReference type="AlphaFoldDB" id="A0A833P060"/>
<keyword evidence="8 12" id="KW-0238">DNA-binding</keyword>
<evidence type="ECO:0000256" key="8">
    <source>
        <dbReference type="ARBA" id="ARBA00023125"/>
    </source>
</evidence>
<keyword evidence="7 12" id="KW-0411">Iron-sulfur</keyword>
<dbReference type="InterPro" id="IPR003265">
    <property type="entry name" value="HhH-GPD_domain"/>
</dbReference>
<evidence type="ECO:0000256" key="6">
    <source>
        <dbReference type="ARBA" id="ARBA00023004"/>
    </source>
</evidence>
<reference evidence="14 15" key="1">
    <citation type="submission" date="2019-12" db="EMBL/GenBank/DDBJ databases">
        <authorList>
            <person name="Wolfe R."/>
            <person name="Danczak R."/>
            <person name="Wilkins M."/>
        </authorList>
    </citation>
    <scope>NUCLEOTIDE SEQUENCE [LARGE SCALE GENOMIC DNA]</scope>
    <source>
        <strain evidence="14">X2_MaxBin.013</strain>
    </source>
</reference>